<organism evidence="1 2">
    <name type="scientific">Cirrhinus molitorella</name>
    <name type="common">mud carp</name>
    <dbReference type="NCBI Taxonomy" id="172907"/>
    <lineage>
        <taxon>Eukaryota</taxon>
        <taxon>Metazoa</taxon>
        <taxon>Chordata</taxon>
        <taxon>Craniata</taxon>
        <taxon>Vertebrata</taxon>
        <taxon>Euteleostomi</taxon>
        <taxon>Actinopterygii</taxon>
        <taxon>Neopterygii</taxon>
        <taxon>Teleostei</taxon>
        <taxon>Ostariophysi</taxon>
        <taxon>Cypriniformes</taxon>
        <taxon>Cyprinidae</taxon>
        <taxon>Labeoninae</taxon>
        <taxon>Labeonini</taxon>
        <taxon>Cirrhinus</taxon>
    </lineage>
</organism>
<dbReference type="PANTHER" id="PTHR45913:SF19">
    <property type="entry name" value="LOW QUALITY PROTEIN: ZINC FINGER BED DOMAIN-CONTAINING PROTEIN 5-LIKE"/>
    <property type="match status" value="1"/>
</dbReference>
<dbReference type="PANTHER" id="PTHR45913">
    <property type="entry name" value="EPM2A-INTERACTING PROTEIN 1"/>
    <property type="match status" value="1"/>
</dbReference>
<name>A0ABR3NXB5_9TELE</name>
<evidence type="ECO:0000313" key="2">
    <source>
        <dbReference type="Proteomes" id="UP001558613"/>
    </source>
</evidence>
<evidence type="ECO:0000313" key="1">
    <source>
        <dbReference type="EMBL" id="KAL1281416.1"/>
    </source>
</evidence>
<protein>
    <recommendedName>
        <fullName evidence="3">Transposase</fullName>
    </recommendedName>
</protein>
<sequence length="141" mass="15870">MVGCTKGFVSRVKDRNPDVIVTHCFLHRKALLAKTLPADLVPVMDDVVRMVNFVRTRPVKSCIFASLCEEMGASIKPCSFIRRSDGCRAAKCWPVCMSCGRNLVFLTNEQSDYAKLLASDEWCARLAYLADIFHHLNELNT</sequence>
<reference evidence="1 2" key="1">
    <citation type="submission" date="2023-09" db="EMBL/GenBank/DDBJ databases">
        <authorList>
            <person name="Wang M."/>
        </authorList>
    </citation>
    <scope>NUCLEOTIDE SEQUENCE [LARGE SCALE GENOMIC DNA]</scope>
    <source>
        <strain evidence="1">GT-2023</strain>
        <tissue evidence="1">Liver</tissue>
    </source>
</reference>
<gene>
    <name evidence="1" type="ORF">QQF64_000219</name>
</gene>
<dbReference type="EMBL" id="JAYMGO010000001">
    <property type="protein sequence ID" value="KAL1281416.1"/>
    <property type="molecule type" value="Genomic_DNA"/>
</dbReference>
<dbReference type="Proteomes" id="UP001558613">
    <property type="component" value="Unassembled WGS sequence"/>
</dbReference>
<proteinExistence type="predicted"/>
<comment type="caution">
    <text evidence="1">The sequence shown here is derived from an EMBL/GenBank/DDBJ whole genome shotgun (WGS) entry which is preliminary data.</text>
</comment>
<keyword evidence="2" id="KW-1185">Reference proteome</keyword>
<evidence type="ECO:0008006" key="3">
    <source>
        <dbReference type="Google" id="ProtNLM"/>
    </source>
</evidence>
<accession>A0ABR3NXB5</accession>